<evidence type="ECO:0000313" key="2">
    <source>
        <dbReference type="EMBL" id="MBW79113.1"/>
    </source>
</evidence>
<organism evidence="2">
    <name type="scientific">Anopheles darlingi</name>
    <name type="common">Mosquito</name>
    <dbReference type="NCBI Taxonomy" id="43151"/>
    <lineage>
        <taxon>Eukaryota</taxon>
        <taxon>Metazoa</taxon>
        <taxon>Ecdysozoa</taxon>
        <taxon>Arthropoda</taxon>
        <taxon>Hexapoda</taxon>
        <taxon>Insecta</taxon>
        <taxon>Pterygota</taxon>
        <taxon>Neoptera</taxon>
        <taxon>Endopterygota</taxon>
        <taxon>Diptera</taxon>
        <taxon>Nematocera</taxon>
        <taxon>Culicoidea</taxon>
        <taxon>Culicidae</taxon>
        <taxon>Anophelinae</taxon>
        <taxon>Anopheles</taxon>
    </lineage>
</organism>
<keyword evidence="1" id="KW-0732">Signal</keyword>
<feature type="chain" id="PRO_5014663154" evidence="1">
    <location>
        <begin position="33"/>
        <end position="72"/>
    </location>
</feature>
<protein>
    <submittedName>
        <fullName evidence="2">Putative secreted protein</fullName>
    </submittedName>
</protein>
<dbReference type="EMBL" id="GGFL01014935">
    <property type="protein sequence ID" value="MBW79113.1"/>
    <property type="molecule type" value="Transcribed_RNA"/>
</dbReference>
<reference evidence="2" key="1">
    <citation type="submission" date="2018-01" db="EMBL/GenBank/DDBJ databases">
        <title>An insight into the sialome of Amazonian anophelines.</title>
        <authorList>
            <person name="Ribeiro J.M."/>
            <person name="Scarpassa V."/>
            <person name="Calvo E."/>
        </authorList>
    </citation>
    <scope>NUCLEOTIDE SEQUENCE</scope>
</reference>
<feature type="signal peptide" evidence="1">
    <location>
        <begin position="1"/>
        <end position="32"/>
    </location>
</feature>
<accession>A0A2M4DNH2</accession>
<name>A0A2M4DNH2_ANODA</name>
<dbReference type="AlphaFoldDB" id="A0A2M4DNH2"/>
<proteinExistence type="predicted"/>
<sequence>MMMMMMMMLMPSSSLFYSLLNVFFAVGRFVASEPLNRVCRSFVRSLLRSLLVPFVPIVFPRSCVKEFGSCCC</sequence>
<evidence type="ECO:0000256" key="1">
    <source>
        <dbReference type="SAM" id="SignalP"/>
    </source>
</evidence>